<dbReference type="Pfam" id="PF04632">
    <property type="entry name" value="FUSC"/>
    <property type="match status" value="1"/>
</dbReference>
<evidence type="ECO:0000313" key="10">
    <source>
        <dbReference type="Proteomes" id="UP001167160"/>
    </source>
</evidence>
<feature type="transmembrane region" description="Helical" evidence="8">
    <location>
        <begin position="150"/>
        <end position="171"/>
    </location>
</feature>
<evidence type="ECO:0000256" key="3">
    <source>
        <dbReference type="ARBA" id="ARBA00022475"/>
    </source>
</evidence>
<feature type="region of interest" description="Disordered" evidence="7">
    <location>
        <begin position="373"/>
        <end position="414"/>
    </location>
</feature>
<evidence type="ECO:0000256" key="6">
    <source>
        <dbReference type="ARBA" id="ARBA00023136"/>
    </source>
</evidence>
<evidence type="ECO:0000256" key="4">
    <source>
        <dbReference type="ARBA" id="ARBA00022692"/>
    </source>
</evidence>
<feature type="transmembrane region" description="Helical" evidence="8">
    <location>
        <begin position="126"/>
        <end position="144"/>
    </location>
</feature>
<feature type="transmembrane region" description="Helical" evidence="8">
    <location>
        <begin position="471"/>
        <end position="487"/>
    </location>
</feature>
<keyword evidence="2" id="KW-0813">Transport</keyword>
<feature type="transmembrane region" description="Helical" evidence="8">
    <location>
        <begin position="78"/>
        <end position="98"/>
    </location>
</feature>
<dbReference type="EMBL" id="JAMQGM010000051">
    <property type="protein sequence ID" value="MCM2580101.1"/>
    <property type="molecule type" value="Genomic_DNA"/>
</dbReference>
<feature type="region of interest" description="Disordered" evidence="7">
    <location>
        <begin position="755"/>
        <end position="776"/>
    </location>
</feature>
<feature type="transmembrane region" description="Helical" evidence="8">
    <location>
        <begin position="444"/>
        <end position="464"/>
    </location>
</feature>
<dbReference type="RefSeq" id="WP_251418620.1">
    <property type="nucleotide sequence ID" value="NZ_JAMQGM010000051.1"/>
</dbReference>
<evidence type="ECO:0000313" key="9">
    <source>
        <dbReference type="EMBL" id="MCM2580101.1"/>
    </source>
</evidence>
<feature type="transmembrane region" description="Helical" evidence="8">
    <location>
        <begin position="493"/>
        <end position="510"/>
    </location>
</feature>
<feature type="transmembrane region" description="Helical" evidence="8">
    <location>
        <begin position="420"/>
        <end position="438"/>
    </location>
</feature>
<protein>
    <submittedName>
        <fullName evidence="9">FUSC family protein</fullName>
    </submittedName>
</protein>
<feature type="transmembrane region" description="Helical" evidence="8">
    <location>
        <begin position="49"/>
        <end position="66"/>
    </location>
</feature>
<feature type="compositionally biased region" description="Acidic residues" evidence="7">
    <location>
        <begin position="373"/>
        <end position="383"/>
    </location>
</feature>
<accession>A0ABT0XC67</accession>
<evidence type="ECO:0000256" key="8">
    <source>
        <dbReference type="SAM" id="Phobius"/>
    </source>
</evidence>
<feature type="transmembrane region" description="Helical" evidence="8">
    <location>
        <begin position="104"/>
        <end position="119"/>
    </location>
</feature>
<dbReference type="PANTHER" id="PTHR30509">
    <property type="entry name" value="P-HYDROXYBENZOIC ACID EFFLUX PUMP SUBUNIT-RELATED"/>
    <property type="match status" value="1"/>
</dbReference>
<gene>
    <name evidence="9" type="ORF">M1E25_22590</name>
</gene>
<sequence>MGRVRHAWADLWDRFAASDPGLIRLLAASTTVGAIVLTLGVLALLDTPVLLMVAGGLTAMVSTFAINEPQPRDQAVTLALALPAALASVTLAAGLLPFRFVSDLAFVVVIFLAVYVRRIGKRGTSLGWIAFQVYFVTVFLRIDAGTLPRFYLVLAIALASSAVVRFGIVRVTPERTLKRLRGAFRARLARVVDALADVVEAEIAGRTSEQQVVGLHRHTARLHECALMIQNRLEAGTEDARVAALVQRRVAEAELAAERLGIHLLRALHQDTGDHTLTLHLPGHRPAAGSRPVSERPDAAVLRRLHSELRALRVLVSRIDAKRPGTGLAAVRNRLLGYRDDARIPDAVPGLQDAFRGVADVARAILGLQLALEEEDDSEDDSPETARSREEIGAEDVSLAPESDEDEVEPTGLDRPSTRAAFQVAVGSALAIIGGELISPQRWYWAVLTCWVVFINTSSTGEILVKGSRRLVGTVVGVAAGLGLASLVGDQPWLALLLAVLCVFAMFFTAPVSHTLMAFFVTTMIGLLYTLLHSFSPEVLVLRIEETALGAVCGIVAALLVLPVRTRHRTDEQLAEVLRRLRAMLDQAIAQLSGDPAADLMDKARELDTALDDLRASVKPLMHPVSPLRTRRRNARYIMGLLETCAYHARSLAATAELVPDSLRIGADPQLRKAARRIDANLRALTDHVETRAGAHTVLESGPNIASLLSAAAEVERGTGGGERTDGDKVTLRVLRHLQRLDEGVLGLARPLGATTADAEESRLAERGGPVADPAR</sequence>
<evidence type="ECO:0000256" key="2">
    <source>
        <dbReference type="ARBA" id="ARBA00022448"/>
    </source>
</evidence>
<name>A0ABT0XC67_9ACTN</name>
<feature type="transmembrane region" description="Helical" evidence="8">
    <location>
        <begin position="547"/>
        <end position="564"/>
    </location>
</feature>
<evidence type="ECO:0000256" key="1">
    <source>
        <dbReference type="ARBA" id="ARBA00004651"/>
    </source>
</evidence>
<evidence type="ECO:0000256" key="7">
    <source>
        <dbReference type="SAM" id="MobiDB-lite"/>
    </source>
</evidence>
<keyword evidence="4 8" id="KW-0812">Transmembrane</keyword>
<dbReference type="InterPro" id="IPR006726">
    <property type="entry name" value="PHBA_efflux_AaeB/fusaric-R"/>
</dbReference>
<feature type="transmembrane region" description="Helical" evidence="8">
    <location>
        <begin position="517"/>
        <end position="535"/>
    </location>
</feature>
<keyword evidence="3" id="KW-1003">Cell membrane</keyword>
<evidence type="ECO:0000256" key="5">
    <source>
        <dbReference type="ARBA" id="ARBA00022989"/>
    </source>
</evidence>
<comment type="subcellular location">
    <subcellularLocation>
        <location evidence="1">Cell membrane</location>
        <topology evidence="1">Multi-pass membrane protein</topology>
    </subcellularLocation>
</comment>
<dbReference type="PANTHER" id="PTHR30509:SF9">
    <property type="entry name" value="MULTIDRUG RESISTANCE PROTEIN MDTO"/>
    <property type="match status" value="1"/>
</dbReference>
<dbReference type="Proteomes" id="UP001167160">
    <property type="component" value="Unassembled WGS sequence"/>
</dbReference>
<feature type="transmembrane region" description="Helical" evidence="8">
    <location>
        <begin position="21"/>
        <end position="43"/>
    </location>
</feature>
<proteinExistence type="predicted"/>
<keyword evidence="5 8" id="KW-1133">Transmembrane helix</keyword>
<keyword evidence="10" id="KW-1185">Reference proteome</keyword>
<keyword evidence="6 8" id="KW-0472">Membrane</keyword>
<reference evidence="9" key="1">
    <citation type="journal article" date="2023" name="Int. J. Syst. Evol. Microbiol.">
        <title>Streptomyces meridianus sp. nov. isolated from brackish water of the Tagus estuary in Alcochete, Portugal.</title>
        <authorList>
            <person name="Santos J.D.N."/>
            <person name="Klimek D."/>
            <person name="Calusinska M."/>
            <person name="Lobo Da Cunha A."/>
            <person name="Catita J."/>
            <person name="Goncalves H."/>
            <person name="Gonzalez I."/>
            <person name="Reyes F."/>
            <person name="Lage O.M."/>
        </authorList>
    </citation>
    <scope>NUCLEOTIDE SEQUENCE</scope>
    <source>
        <strain evidence="9">MTZ3.1</strain>
    </source>
</reference>
<organism evidence="9 10">
    <name type="scientific">Streptomyces meridianus</name>
    <dbReference type="NCBI Taxonomy" id="2938945"/>
    <lineage>
        <taxon>Bacteria</taxon>
        <taxon>Bacillati</taxon>
        <taxon>Actinomycetota</taxon>
        <taxon>Actinomycetes</taxon>
        <taxon>Kitasatosporales</taxon>
        <taxon>Streptomycetaceae</taxon>
        <taxon>Streptomyces</taxon>
    </lineage>
</organism>
<comment type="caution">
    <text evidence="9">The sequence shown here is derived from an EMBL/GenBank/DDBJ whole genome shotgun (WGS) entry which is preliminary data.</text>
</comment>